<feature type="transmembrane region" description="Helical" evidence="1">
    <location>
        <begin position="124"/>
        <end position="142"/>
    </location>
</feature>
<dbReference type="PANTHER" id="PTHR36832">
    <property type="entry name" value="SLR1174 PROTEIN-RELATED"/>
    <property type="match status" value="1"/>
</dbReference>
<feature type="transmembrane region" description="Helical" evidence="1">
    <location>
        <begin position="64"/>
        <end position="84"/>
    </location>
</feature>
<dbReference type="PANTHER" id="PTHR36832:SF2">
    <property type="entry name" value="INTEGRAL MEMBRANE PROTEIN"/>
    <property type="match status" value="1"/>
</dbReference>
<keyword evidence="1" id="KW-0812">Transmembrane</keyword>
<proteinExistence type="predicted"/>
<evidence type="ECO:0000313" key="3">
    <source>
        <dbReference type="Proteomes" id="UP001500190"/>
    </source>
</evidence>
<evidence type="ECO:0000313" key="2">
    <source>
        <dbReference type="EMBL" id="GAA1574317.1"/>
    </source>
</evidence>
<comment type="caution">
    <text evidence="2">The sequence shown here is derived from an EMBL/GenBank/DDBJ whole genome shotgun (WGS) entry which is preliminary data.</text>
</comment>
<name>A0ABN2DET6_9ACTN</name>
<dbReference type="EMBL" id="BAAAND010000003">
    <property type="protein sequence ID" value="GAA1574317.1"/>
    <property type="molecule type" value="Genomic_DNA"/>
</dbReference>
<protein>
    <submittedName>
        <fullName evidence="2">ABC-2 family transporter protein</fullName>
    </submittedName>
</protein>
<evidence type="ECO:0000256" key="1">
    <source>
        <dbReference type="SAM" id="Phobius"/>
    </source>
</evidence>
<feature type="transmembrane region" description="Helical" evidence="1">
    <location>
        <begin position="185"/>
        <end position="204"/>
    </location>
</feature>
<feature type="transmembrane region" description="Helical" evidence="1">
    <location>
        <begin position="31"/>
        <end position="52"/>
    </location>
</feature>
<keyword evidence="1" id="KW-0472">Membrane</keyword>
<dbReference type="RefSeq" id="WP_344188851.1">
    <property type="nucleotide sequence ID" value="NZ_BAAAND010000003.1"/>
</dbReference>
<accession>A0ABN2DET6</accession>
<feature type="transmembrane region" description="Helical" evidence="1">
    <location>
        <begin position="237"/>
        <end position="259"/>
    </location>
</feature>
<keyword evidence="1" id="KW-1133">Transmembrane helix</keyword>
<organism evidence="2 3">
    <name type="scientific">Kribbella karoonensis</name>
    <dbReference type="NCBI Taxonomy" id="324851"/>
    <lineage>
        <taxon>Bacteria</taxon>
        <taxon>Bacillati</taxon>
        <taxon>Actinomycetota</taxon>
        <taxon>Actinomycetes</taxon>
        <taxon>Propionibacteriales</taxon>
        <taxon>Kribbellaceae</taxon>
        <taxon>Kribbella</taxon>
    </lineage>
</organism>
<sequence>MSTAEQAARLRAFRGMTRAGTRSVLIYRGDLITGAVTLVIQVVLAIAVWRIVYGGRGPVAGVDMRTAVAYAAIAACLQSVLLPWQFSSLPMRIRNGQIATDLTRPLGLIWQVLGQNFGVLLGRLPLGAIGLAAAGVVGALVLPPSAGAFLLSLVATVGGVLVAMLCNLIVSMVTFWTLEVSGPLIVYRFGSAFLSGSLIPLWFMPGWLRTSVEWLPFQAQVYTPVSIYLGRLRGGEAFALVGVQLVWVVVLAFLLELVWRRARHKVVVQGG</sequence>
<feature type="transmembrane region" description="Helical" evidence="1">
    <location>
        <begin position="148"/>
        <end position="178"/>
    </location>
</feature>
<gene>
    <name evidence="2" type="ORF">GCM10009742_16630</name>
</gene>
<dbReference type="Pfam" id="PF06182">
    <property type="entry name" value="ABC2_membrane_6"/>
    <property type="match status" value="1"/>
</dbReference>
<dbReference type="Proteomes" id="UP001500190">
    <property type="component" value="Unassembled WGS sequence"/>
</dbReference>
<reference evidence="2 3" key="1">
    <citation type="journal article" date="2019" name="Int. J. Syst. Evol. Microbiol.">
        <title>The Global Catalogue of Microorganisms (GCM) 10K type strain sequencing project: providing services to taxonomists for standard genome sequencing and annotation.</title>
        <authorList>
            <consortium name="The Broad Institute Genomics Platform"/>
            <consortium name="The Broad Institute Genome Sequencing Center for Infectious Disease"/>
            <person name="Wu L."/>
            <person name="Ma J."/>
        </authorList>
    </citation>
    <scope>NUCLEOTIDE SEQUENCE [LARGE SCALE GENOMIC DNA]</scope>
    <source>
        <strain evidence="2 3">JCM 14304</strain>
    </source>
</reference>
<dbReference type="InterPro" id="IPR010390">
    <property type="entry name" value="ABC-2_transporter-like"/>
</dbReference>
<keyword evidence="3" id="KW-1185">Reference proteome</keyword>